<name>A0A923EEQ2_CLOTT</name>
<dbReference type="SUPFAM" id="SSF53098">
    <property type="entry name" value="Ribonuclease H-like"/>
    <property type="match status" value="1"/>
</dbReference>
<comment type="caution">
    <text evidence="2">The sequence shown here is derived from an EMBL/GenBank/DDBJ whole genome shotgun (WGS) entry which is preliminary data.</text>
</comment>
<sequence>MNEKWVTDITYIHTIKDGWCYLASVMDLYSRKIIGYSMSKFIDTSLALQAIKNAVRLQKPTKASLLISKQISQF</sequence>
<feature type="domain" description="Integrase catalytic" evidence="1">
    <location>
        <begin position="1"/>
        <end position="74"/>
    </location>
</feature>
<dbReference type="InterPro" id="IPR050900">
    <property type="entry name" value="Transposase_IS3/IS150/IS904"/>
</dbReference>
<protein>
    <submittedName>
        <fullName evidence="2">DDE-type integrase/transposase/recombinase</fullName>
    </submittedName>
</protein>
<dbReference type="Proteomes" id="UP000563151">
    <property type="component" value="Unassembled WGS sequence"/>
</dbReference>
<dbReference type="Gene3D" id="3.30.420.10">
    <property type="entry name" value="Ribonuclease H-like superfamily/Ribonuclease H"/>
    <property type="match status" value="1"/>
</dbReference>
<dbReference type="PANTHER" id="PTHR46889">
    <property type="entry name" value="TRANSPOSASE INSF FOR INSERTION SEQUENCE IS3B-RELATED"/>
    <property type="match status" value="1"/>
</dbReference>
<reference evidence="2 3" key="1">
    <citation type="submission" date="2020-04" db="EMBL/GenBank/DDBJ databases">
        <title>Genomic insights into acetone-butanol-ethanol (ABE) fermentation by sequencing solventogenic clostridia strains.</title>
        <authorList>
            <person name="Brown S."/>
        </authorList>
    </citation>
    <scope>NUCLEOTIDE SEQUENCE [LARGE SCALE GENOMIC DNA]</scope>
    <source>
        <strain evidence="2 3">DJ011</strain>
    </source>
</reference>
<keyword evidence="3" id="KW-1185">Reference proteome</keyword>
<accession>A0A923EEQ2</accession>
<dbReference type="Pfam" id="PF00665">
    <property type="entry name" value="rve"/>
    <property type="match status" value="1"/>
</dbReference>
<organism evidence="2 3">
    <name type="scientific">Clostridium tetanomorphum</name>
    <dbReference type="NCBI Taxonomy" id="1553"/>
    <lineage>
        <taxon>Bacteria</taxon>
        <taxon>Bacillati</taxon>
        <taxon>Bacillota</taxon>
        <taxon>Clostridia</taxon>
        <taxon>Eubacteriales</taxon>
        <taxon>Clostridiaceae</taxon>
        <taxon>Clostridium</taxon>
    </lineage>
</organism>
<dbReference type="GO" id="GO:0015074">
    <property type="term" value="P:DNA integration"/>
    <property type="evidence" value="ECO:0007669"/>
    <property type="project" value="InterPro"/>
</dbReference>
<dbReference type="GO" id="GO:0003676">
    <property type="term" value="F:nucleic acid binding"/>
    <property type="evidence" value="ECO:0007669"/>
    <property type="project" value="InterPro"/>
</dbReference>
<gene>
    <name evidence="2" type="ORF">HGG79_18655</name>
</gene>
<dbReference type="RefSeq" id="WP_085059117.1">
    <property type="nucleotide sequence ID" value="NZ_JABSWD010000001.1"/>
</dbReference>
<dbReference type="InterPro" id="IPR001584">
    <property type="entry name" value="Integrase_cat-core"/>
</dbReference>
<evidence type="ECO:0000313" key="2">
    <source>
        <dbReference type="EMBL" id="MBC2399770.1"/>
    </source>
</evidence>
<proteinExistence type="predicted"/>
<dbReference type="PANTHER" id="PTHR46889:SF4">
    <property type="entry name" value="TRANSPOSASE INSO FOR INSERTION SEQUENCE ELEMENT IS911B-RELATED"/>
    <property type="match status" value="1"/>
</dbReference>
<dbReference type="InterPro" id="IPR036397">
    <property type="entry name" value="RNaseH_sf"/>
</dbReference>
<dbReference type="AlphaFoldDB" id="A0A923EEQ2"/>
<dbReference type="InterPro" id="IPR012337">
    <property type="entry name" value="RNaseH-like_sf"/>
</dbReference>
<dbReference type="EMBL" id="JAAZWO010000035">
    <property type="protein sequence ID" value="MBC2399770.1"/>
    <property type="molecule type" value="Genomic_DNA"/>
</dbReference>
<evidence type="ECO:0000259" key="1">
    <source>
        <dbReference type="PROSITE" id="PS50994"/>
    </source>
</evidence>
<evidence type="ECO:0000313" key="3">
    <source>
        <dbReference type="Proteomes" id="UP000563151"/>
    </source>
</evidence>
<dbReference type="PROSITE" id="PS50994">
    <property type="entry name" value="INTEGRASE"/>
    <property type="match status" value="1"/>
</dbReference>